<feature type="non-terminal residue" evidence="12">
    <location>
        <position position="1211"/>
    </location>
</feature>
<dbReference type="Proteomes" id="UP000759131">
    <property type="component" value="Unassembled WGS sequence"/>
</dbReference>
<dbReference type="GO" id="GO:0005524">
    <property type="term" value="F:ATP binding"/>
    <property type="evidence" value="ECO:0007669"/>
    <property type="project" value="UniProtKB-KW"/>
</dbReference>
<feature type="transmembrane region" description="Helical" evidence="10">
    <location>
        <begin position="593"/>
        <end position="615"/>
    </location>
</feature>
<name>A0A7R9Q5Q1_9ACAR</name>
<proteinExistence type="inferred from homology"/>
<evidence type="ECO:0000256" key="8">
    <source>
        <dbReference type="ARBA" id="ARBA00022989"/>
    </source>
</evidence>
<dbReference type="Pfam" id="PF12698">
    <property type="entry name" value="ABC2_membrane_3"/>
    <property type="match status" value="1"/>
</dbReference>
<evidence type="ECO:0000313" key="12">
    <source>
        <dbReference type="EMBL" id="CAD7633298.1"/>
    </source>
</evidence>
<dbReference type="InterPro" id="IPR003439">
    <property type="entry name" value="ABC_transporter-like_ATP-bd"/>
</dbReference>
<evidence type="ECO:0000256" key="1">
    <source>
        <dbReference type="ARBA" id="ARBA00004141"/>
    </source>
</evidence>
<evidence type="ECO:0000259" key="11">
    <source>
        <dbReference type="PROSITE" id="PS50893"/>
    </source>
</evidence>
<keyword evidence="3" id="KW-0813">Transport</keyword>
<keyword evidence="4 10" id="KW-0812">Transmembrane</keyword>
<dbReference type="OrthoDB" id="6478258at2759"/>
<evidence type="ECO:0000313" key="13">
    <source>
        <dbReference type="Proteomes" id="UP000759131"/>
    </source>
</evidence>
<comment type="subcellular location">
    <subcellularLocation>
        <location evidence="1">Membrane</location>
        <topology evidence="1">Multi-pass membrane protein</topology>
    </subcellularLocation>
</comment>
<feature type="domain" description="ABC transporter" evidence="11">
    <location>
        <begin position="877"/>
        <end position="1109"/>
    </location>
</feature>
<accession>A0A7R9Q5Q1</accession>
<evidence type="ECO:0000256" key="10">
    <source>
        <dbReference type="SAM" id="Phobius"/>
    </source>
</evidence>
<evidence type="ECO:0000256" key="4">
    <source>
        <dbReference type="ARBA" id="ARBA00022692"/>
    </source>
</evidence>
<evidence type="ECO:0000256" key="9">
    <source>
        <dbReference type="ARBA" id="ARBA00023136"/>
    </source>
</evidence>
<dbReference type="PANTHER" id="PTHR19229">
    <property type="entry name" value="ATP-BINDING CASSETTE TRANSPORTER SUBFAMILY A ABCA"/>
    <property type="match status" value="1"/>
</dbReference>
<feature type="transmembrane region" description="Helical" evidence="10">
    <location>
        <begin position="675"/>
        <end position="697"/>
    </location>
</feature>
<sequence>ILDEPTAGVDPYTRRAIWDLILKYKSTRTILLSTHHMDEADVLSDRIAILSNGQIKCCGSPLFLKHNLGEGYHLIFVKTPDYRTHHTGGSADPPSLEVQAFVQKYAPTSKYLFETREEIHFILPNVELKNFVRLFSALENHRNLCALNVQTFGLKNTTLEEIFLKVASNWNFNVLKTTFQQNHKRTHSWDKPSTSAAAAAASSAAVNSHPSAIHYDSGFKVENREYMKMPTAKVECKRRLLMNQFSAILFKRWCCTKRNWKGLFSQILLPAFFVCVAMSVALIAPKSQDLPALVLSPAHYYNYTQHLGGTVMPYDERDWDPKHPHQSDNISDTFHLPSGVGATCLLKLSDPGFAHNYTQLSDYDLISEYLKLNDGCTSVLLPGVKPRIFLPVAPTSRSPTVTTTHSPLHMYSDNLTTTAPTPTPHYFDYYPYCQCAADGTGYICDATGFQMPPSFKLITGDILIDVTGVGRGDREHLYYITTTDMYRLRRYGGFTFGLHRAYIPEKYAQHMDQQQERILRQIAVRNISKVWFNNKGYHAMPTYLNAMNNALLRQSLNKTRGNPGAYGITLINHPMADTSYQVSQETILQGTDVLIAIFIIVAMSFVPASFVLFLVYERFTKAKHLQFVSGVNVIIYWTANYFWDMCSYVVPAMCCILILLIFDIPAYTSANNFPAVVSLFLMYGWSVTPVMYPVSFLFEEPSTAYICLIVINLFVGITCIVTSFLLEAFLFSSSVYVPILAYIHRILKVVFLMFPNYCLGRGLMDIAFNEYQNYIYSKTEKRFIFNSKPYIIGEYSKMRSPFAWELVTRNLVAMLCSGFAFFLITLLCEYNLFQLLGLRRRTPDNPYRTSDPSGEDEDVAQERLRVLSTDNDSDNVLRLKELTKVFKKPQKHLAVNRLCLDVTRGECFGLLGVNGAGKSTTFKMLTGDIPISAGDAIINHYSVREDLHRAQANIGYCPQFDALFDELTAREHLKFYARLRGVKEEELAIETVIKRVQLTEHADKLARDYSGGTKRKLSAAIALISAPPIVFMDEPTTGMDPYTRRFLWDLILELVHNDKISIVLTSHSMEECEALCSRVAILVNGRFTCLGSIQHLKNRFGDGYHIIARCGPHVSASYMINWFAKNLPNAVLRENNHSILQFEIRYNQGNNGSLTNSTDTDSTASSSQCSASAGTVGSISLAEIFEKLEKSGITEYTVCQNTLDNVIAISI</sequence>
<protein>
    <recommendedName>
        <fullName evidence="11">ABC transporter domain-containing protein</fullName>
    </recommendedName>
</protein>
<dbReference type="SMART" id="SM00382">
    <property type="entry name" value="AAA"/>
    <property type="match status" value="1"/>
</dbReference>
<keyword evidence="8 10" id="KW-1133">Transmembrane helix</keyword>
<dbReference type="InterPro" id="IPR026082">
    <property type="entry name" value="ABCA"/>
</dbReference>
<dbReference type="Gene3D" id="3.40.50.300">
    <property type="entry name" value="P-loop containing nucleotide triphosphate hydrolases"/>
    <property type="match status" value="2"/>
</dbReference>
<evidence type="ECO:0000256" key="2">
    <source>
        <dbReference type="ARBA" id="ARBA00008869"/>
    </source>
</evidence>
<dbReference type="SUPFAM" id="SSF52540">
    <property type="entry name" value="P-loop containing nucleoside triphosphate hydrolases"/>
    <property type="match status" value="2"/>
</dbReference>
<dbReference type="CDD" id="cd03263">
    <property type="entry name" value="ABC_subfamily_A"/>
    <property type="match status" value="1"/>
</dbReference>
<gene>
    <name evidence="12" type="ORF">OSB1V03_LOCUS13695</name>
</gene>
<dbReference type="EMBL" id="OC867068">
    <property type="protein sequence ID" value="CAD7633298.1"/>
    <property type="molecule type" value="Genomic_DNA"/>
</dbReference>
<keyword evidence="5" id="KW-0677">Repeat</keyword>
<keyword evidence="13" id="KW-1185">Reference proteome</keyword>
<dbReference type="AlphaFoldDB" id="A0A7R9Q5Q1"/>
<dbReference type="InterPro" id="IPR003593">
    <property type="entry name" value="AAA+_ATPase"/>
</dbReference>
<dbReference type="FunFam" id="3.40.50.300:FF:000327">
    <property type="entry name" value="ATP-binding cassette sub-family A member 3"/>
    <property type="match status" value="1"/>
</dbReference>
<feature type="transmembrane region" description="Helical" evidence="10">
    <location>
        <begin position="703"/>
        <end position="726"/>
    </location>
</feature>
<comment type="similarity">
    <text evidence="2">Belongs to the ABC transporter superfamily. ABCA family.</text>
</comment>
<keyword evidence="7" id="KW-0067">ATP-binding</keyword>
<dbReference type="GO" id="GO:0016887">
    <property type="term" value="F:ATP hydrolysis activity"/>
    <property type="evidence" value="ECO:0007669"/>
    <property type="project" value="InterPro"/>
</dbReference>
<dbReference type="PANTHER" id="PTHR19229:SF36">
    <property type="entry name" value="ATP-BINDING CASSETTE SUB-FAMILY A MEMBER 2"/>
    <property type="match status" value="1"/>
</dbReference>
<dbReference type="PROSITE" id="PS50893">
    <property type="entry name" value="ABC_TRANSPORTER_2"/>
    <property type="match status" value="1"/>
</dbReference>
<dbReference type="Pfam" id="PF00005">
    <property type="entry name" value="ABC_tran"/>
    <property type="match status" value="1"/>
</dbReference>
<reference evidence="12" key="1">
    <citation type="submission" date="2020-11" db="EMBL/GenBank/DDBJ databases">
        <authorList>
            <person name="Tran Van P."/>
        </authorList>
    </citation>
    <scope>NUCLEOTIDE SEQUENCE</scope>
</reference>
<feature type="transmembrane region" description="Helical" evidence="10">
    <location>
        <begin position="649"/>
        <end position="668"/>
    </location>
</feature>
<organism evidence="12">
    <name type="scientific">Medioppia subpectinata</name>
    <dbReference type="NCBI Taxonomy" id="1979941"/>
    <lineage>
        <taxon>Eukaryota</taxon>
        <taxon>Metazoa</taxon>
        <taxon>Ecdysozoa</taxon>
        <taxon>Arthropoda</taxon>
        <taxon>Chelicerata</taxon>
        <taxon>Arachnida</taxon>
        <taxon>Acari</taxon>
        <taxon>Acariformes</taxon>
        <taxon>Sarcoptiformes</taxon>
        <taxon>Oribatida</taxon>
        <taxon>Brachypylina</taxon>
        <taxon>Oppioidea</taxon>
        <taxon>Oppiidae</taxon>
        <taxon>Medioppia</taxon>
    </lineage>
</organism>
<evidence type="ECO:0000256" key="7">
    <source>
        <dbReference type="ARBA" id="ARBA00022840"/>
    </source>
</evidence>
<evidence type="ECO:0000256" key="3">
    <source>
        <dbReference type="ARBA" id="ARBA00022448"/>
    </source>
</evidence>
<feature type="transmembrane region" description="Helical" evidence="10">
    <location>
        <begin position="811"/>
        <end position="833"/>
    </location>
</feature>
<evidence type="ECO:0000256" key="5">
    <source>
        <dbReference type="ARBA" id="ARBA00022737"/>
    </source>
</evidence>
<evidence type="ECO:0000256" key="6">
    <source>
        <dbReference type="ARBA" id="ARBA00022741"/>
    </source>
</evidence>
<feature type="transmembrane region" description="Helical" evidence="10">
    <location>
        <begin position="267"/>
        <end position="284"/>
    </location>
</feature>
<feature type="transmembrane region" description="Helical" evidence="10">
    <location>
        <begin position="735"/>
        <end position="754"/>
    </location>
</feature>
<dbReference type="GO" id="GO:0005319">
    <property type="term" value="F:lipid transporter activity"/>
    <property type="evidence" value="ECO:0007669"/>
    <property type="project" value="TreeGrafter"/>
</dbReference>
<dbReference type="InterPro" id="IPR013525">
    <property type="entry name" value="ABC2_TM"/>
</dbReference>
<keyword evidence="9 10" id="KW-0472">Membrane</keyword>
<dbReference type="InterPro" id="IPR027417">
    <property type="entry name" value="P-loop_NTPase"/>
</dbReference>
<keyword evidence="6" id="KW-0547">Nucleotide-binding</keyword>
<dbReference type="GO" id="GO:0140359">
    <property type="term" value="F:ABC-type transporter activity"/>
    <property type="evidence" value="ECO:0007669"/>
    <property type="project" value="InterPro"/>
</dbReference>
<dbReference type="GO" id="GO:0016020">
    <property type="term" value="C:membrane"/>
    <property type="evidence" value="ECO:0007669"/>
    <property type="project" value="UniProtKB-SubCell"/>
</dbReference>
<dbReference type="EMBL" id="CAJPIZ010012493">
    <property type="protein sequence ID" value="CAG2113728.1"/>
    <property type="molecule type" value="Genomic_DNA"/>
</dbReference>